<dbReference type="InterPro" id="IPR015590">
    <property type="entry name" value="Aldehyde_DH_dom"/>
</dbReference>
<keyword evidence="7" id="KW-1185">Reference proteome</keyword>
<evidence type="ECO:0000256" key="2">
    <source>
        <dbReference type="ARBA" id="ARBA00023002"/>
    </source>
</evidence>
<accession>A0A835IUJ7</accession>
<dbReference type="GO" id="GO:0009450">
    <property type="term" value="P:gamma-aminobutyric acid catabolic process"/>
    <property type="evidence" value="ECO:0007669"/>
    <property type="project" value="TreeGrafter"/>
</dbReference>
<gene>
    <name evidence="6" type="ORF">IFM89_003701</name>
</gene>
<dbReference type="PANTHER" id="PTHR43353">
    <property type="entry name" value="SUCCINATE-SEMIALDEHYDE DEHYDROGENASE, MITOCHONDRIAL"/>
    <property type="match status" value="1"/>
</dbReference>
<reference evidence="6 7" key="1">
    <citation type="submission" date="2020-10" db="EMBL/GenBank/DDBJ databases">
        <title>The Coptis chinensis genome and diversification of protoberbering-type alkaloids.</title>
        <authorList>
            <person name="Wang B."/>
            <person name="Shu S."/>
            <person name="Song C."/>
            <person name="Liu Y."/>
        </authorList>
    </citation>
    <scope>NUCLEOTIDE SEQUENCE [LARGE SCALE GENOMIC DNA]</scope>
    <source>
        <strain evidence="6">HL-2020</strain>
        <tissue evidence="6">Leaf</tissue>
    </source>
</reference>
<comment type="caution">
    <text evidence="6">The sequence shown here is derived from an EMBL/GenBank/DDBJ whole genome shotgun (WGS) entry which is preliminary data.</text>
</comment>
<sequence length="215" mass="22499">MRVARREEWWWPELELLALVVSGGWWRSAARAAGAGEVYDPATGDVIANLACMGRRETSDAISSASESNKPGAVNVVMGNASEIGDTILESPQVSLELGGNATCIVFDDADLDLAVKISHHGSTGVAIEIADAFVGTLKGELSATAVNAPMVPAEVLSELAPYVVLAKKLGRLAVQLVGGGSGVKTLKVTYASARVPDDLDTRLLRAMITKGLIE</sequence>
<dbReference type="GO" id="GO:0004777">
    <property type="term" value="F:succinate-semialdehyde dehydrogenase (NAD+) activity"/>
    <property type="evidence" value="ECO:0007669"/>
    <property type="project" value="TreeGrafter"/>
</dbReference>
<dbReference type="InterPro" id="IPR029009">
    <property type="entry name" value="ASB_dom_sf"/>
</dbReference>
<dbReference type="SUPFAM" id="SSF143548">
    <property type="entry name" value="Serine metabolism enzymes domain"/>
    <property type="match status" value="1"/>
</dbReference>
<dbReference type="InterPro" id="IPR050740">
    <property type="entry name" value="Aldehyde_DH_Superfamily"/>
</dbReference>
<organism evidence="6 7">
    <name type="scientific">Coptis chinensis</name>
    <dbReference type="NCBI Taxonomy" id="261450"/>
    <lineage>
        <taxon>Eukaryota</taxon>
        <taxon>Viridiplantae</taxon>
        <taxon>Streptophyta</taxon>
        <taxon>Embryophyta</taxon>
        <taxon>Tracheophyta</taxon>
        <taxon>Spermatophyta</taxon>
        <taxon>Magnoliopsida</taxon>
        <taxon>Ranunculales</taxon>
        <taxon>Ranunculaceae</taxon>
        <taxon>Coptidoideae</taxon>
        <taxon>Coptis</taxon>
    </lineage>
</organism>
<dbReference type="AlphaFoldDB" id="A0A835IUJ7"/>
<feature type="active site" evidence="3">
    <location>
        <position position="97"/>
    </location>
</feature>
<dbReference type="SUPFAM" id="SSF53720">
    <property type="entry name" value="ALDH-like"/>
    <property type="match status" value="1"/>
</dbReference>
<name>A0A835IUJ7_9MAGN</name>
<dbReference type="Pfam" id="PF00171">
    <property type="entry name" value="Aldedh"/>
    <property type="match status" value="1"/>
</dbReference>
<dbReference type="InterPro" id="IPR029510">
    <property type="entry name" value="Ald_DH_CS_GLU"/>
</dbReference>
<evidence type="ECO:0000256" key="3">
    <source>
        <dbReference type="PROSITE-ProRule" id="PRU10007"/>
    </source>
</evidence>
<feature type="domain" description="Aldehyde dehydrogenase" evidence="5">
    <location>
        <begin position="93"/>
        <end position="125"/>
    </location>
</feature>
<comment type="similarity">
    <text evidence="1 4">Belongs to the aldehyde dehydrogenase family.</text>
</comment>
<evidence type="ECO:0000313" key="7">
    <source>
        <dbReference type="Proteomes" id="UP000631114"/>
    </source>
</evidence>
<dbReference type="PANTHER" id="PTHR43353:SF5">
    <property type="entry name" value="SUCCINATE-SEMIALDEHYDE DEHYDROGENASE, MITOCHONDRIAL"/>
    <property type="match status" value="1"/>
</dbReference>
<evidence type="ECO:0000259" key="5">
    <source>
        <dbReference type="Pfam" id="PF00171"/>
    </source>
</evidence>
<dbReference type="InterPro" id="IPR016162">
    <property type="entry name" value="Ald_DH_N"/>
</dbReference>
<evidence type="ECO:0000256" key="1">
    <source>
        <dbReference type="ARBA" id="ARBA00009986"/>
    </source>
</evidence>
<evidence type="ECO:0000313" key="6">
    <source>
        <dbReference type="EMBL" id="KAF9623669.1"/>
    </source>
</evidence>
<dbReference type="Gene3D" id="3.40.605.10">
    <property type="entry name" value="Aldehyde Dehydrogenase, Chain A, domain 1"/>
    <property type="match status" value="1"/>
</dbReference>
<proteinExistence type="inferred from homology"/>
<keyword evidence="2 4" id="KW-0560">Oxidoreductase</keyword>
<protein>
    <recommendedName>
        <fullName evidence="5">Aldehyde dehydrogenase domain-containing protein</fullName>
    </recommendedName>
</protein>
<dbReference type="PROSITE" id="PS00687">
    <property type="entry name" value="ALDEHYDE_DEHYDR_GLU"/>
    <property type="match status" value="1"/>
</dbReference>
<dbReference type="OrthoDB" id="1906626at2759"/>
<dbReference type="InterPro" id="IPR016161">
    <property type="entry name" value="Ald_DH/histidinol_DH"/>
</dbReference>
<evidence type="ECO:0000256" key="4">
    <source>
        <dbReference type="RuleBase" id="RU003345"/>
    </source>
</evidence>
<dbReference type="EMBL" id="JADFTS010000001">
    <property type="protein sequence ID" value="KAF9623669.1"/>
    <property type="molecule type" value="Genomic_DNA"/>
</dbReference>
<dbReference type="Proteomes" id="UP000631114">
    <property type="component" value="Unassembled WGS sequence"/>
</dbReference>
<dbReference type="Gene3D" id="3.30.1330.90">
    <property type="entry name" value="D-3-phosphoglycerate dehydrogenase, domain 3"/>
    <property type="match status" value="1"/>
</dbReference>